<evidence type="ECO:0000313" key="9">
    <source>
        <dbReference type="Proteomes" id="UP001328107"/>
    </source>
</evidence>
<keyword evidence="1" id="KW-0479">Metal-binding</keyword>
<evidence type="ECO:0000313" key="8">
    <source>
        <dbReference type="EMBL" id="GMR46235.1"/>
    </source>
</evidence>
<dbReference type="InterPro" id="IPR013083">
    <property type="entry name" value="Znf_RING/FYVE/PHD"/>
</dbReference>
<dbReference type="PANTHER" id="PTHR46462">
    <property type="entry name" value="UPSET, ISOFORM A"/>
    <property type="match status" value="1"/>
</dbReference>
<organism evidence="8 9">
    <name type="scientific">Pristionchus mayeri</name>
    <dbReference type="NCBI Taxonomy" id="1317129"/>
    <lineage>
        <taxon>Eukaryota</taxon>
        <taxon>Metazoa</taxon>
        <taxon>Ecdysozoa</taxon>
        <taxon>Nematoda</taxon>
        <taxon>Chromadorea</taxon>
        <taxon>Rhabditida</taxon>
        <taxon>Rhabditina</taxon>
        <taxon>Diplogasteromorpha</taxon>
        <taxon>Diplogasteroidea</taxon>
        <taxon>Neodiplogasteridae</taxon>
        <taxon>Pristionchus</taxon>
    </lineage>
</organism>
<protein>
    <recommendedName>
        <fullName evidence="7">PHD-type domain-containing protein</fullName>
    </recommendedName>
</protein>
<feature type="non-terminal residue" evidence="8">
    <location>
        <position position="279"/>
    </location>
</feature>
<keyword evidence="4" id="KW-0156">Chromatin regulator</keyword>
<sequence>RMAPPAISIPRKDFSPTSDPNQHHLPRCLVVLIDGARTEEQALAAVQLLDPSLRAFVLRLPSDVSRFEEVNEFFAMEDPTRREMESQVDRRLMEQVAESQTGTIDSAAISAASDQQQQENGNDEKQPETEKSDQDATSVSPAKKARVDEASLAVKEDKEKEEKEADKTETKSAKRRGPSDKDEEEEKKKVEYVISCICGQKEDDGEEMIACDMCKVRWEHVDCIFPRTKKAPDGKYYCHVCNPRPTELTPQQARAYQDRVKEVKEKEKADKRKPREKRK</sequence>
<dbReference type="PANTHER" id="PTHR46462:SF3">
    <property type="entry name" value="UPSET, ISOFORM A"/>
    <property type="match status" value="1"/>
</dbReference>
<evidence type="ECO:0000256" key="3">
    <source>
        <dbReference type="ARBA" id="ARBA00022833"/>
    </source>
</evidence>
<name>A0AAN5CKQ4_9BILA</name>
<dbReference type="SUPFAM" id="SSF57903">
    <property type="entry name" value="FYVE/PHD zinc finger"/>
    <property type="match status" value="1"/>
</dbReference>
<gene>
    <name evidence="8" type="ORF">PMAYCL1PPCAC_16430</name>
</gene>
<feature type="region of interest" description="Disordered" evidence="6">
    <location>
        <begin position="111"/>
        <end position="188"/>
    </location>
</feature>
<dbReference type="EMBL" id="BTRK01000004">
    <property type="protein sequence ID" value="GMR46235.1"/>
    <property type="molecule type" value="Genomic_DNA"/>
</dbReference>
<dbReference type="GO" id="GO:0008270">
    <property type="term" value="F:zinc ion binding"/>
    <property type="evidence" value="ECO:0007669"/>
    <property type="project" value="UniProtKB-KW"/>
</dbReference>
<feature type="non-terminal residue" evidence="8">
    <location>
        <position position="1"/>
    </location>
</feature>
<dbReference type="Proteomes" id="UP001328107">
    <property type="component" value="Unassembled WGS sequence"/>
</dbReference>
<evidence type="ECO:0000256" key="2">
    <source>
        <dbReference type="ARBA" id="ARBA00022771"/>
    </source>
</evidence>
<feature type="compositionally biased region" description="Basic and acidic residues" evidence="6">
    <location>
        <begin position="256"/>
        <end position="270"/>
    </location>
</feature>
<dbReference type="AlphaFoldDB" id="A0AAN5CKQ4"/>
<comment type="caution">
    <text evidence="8">The sequence shown here is derived from an EMBL/GenBank/DDBJ whole genome shotgun (WGS) entry which is preliminary data.</text>
</comment>
<dbReference type="SMART" id="SM00249">
    <property type="entry name" value="PHD"/>
    <property type="match status" value="1"/>
</dbReference>
<evidence type="ECO:0000259" key="7">
    <source>
        <dbReference type="PROSITE" id="PS50016"/>
    </source>
</evidence>
<proteinExistence type="predicted"/>
<feature type="compositionally biased region" description="Basic and acidic residues" evidence="6">
    <location>
        <begin position="145"/>
        <end position="188"/>
    </location>
</feature>
<dbReference type="PROSITE" id="PS50016">
    <property type="entry name" value="ZF_PHD_2"/>
    <property type="match status" value="1"/>
</dbReference>
<accession>A0AAN5CKQ4</accession>
<dbReference type="GO" id="GO:0034967">
    <property type="term" value="C:Set3 complex"/>
    <property type="evidence" value="ECO:0007669"/>
    <property type="project" value="TreeGrafter"/>
</dbReference>
<feature type="domain" description="PHD-type" evidence="7">
    <location>
        <begin position="193"/>
        <end position="244"/>
    </location>
</feature>
<dbReference type="InterPro" id="IPR011011">
    <property type="entry name" value="Znf_FYVE_PHD"/>
</dbReference>
<dbReference type="Pfam" id="PF00628">
    <property type="entry name" value="PHD"/>
    <property type="match status" value="1"/>
</dbReference>
<evidence type="ECO:0000256" key="4">
    <source>
        <dbReference type="ARBA" id="ARBA00022853"/>
    </source>
</evidence>
<dbReference type="Gene3D" id="3.30.40.10">
    <property type="entry name" value="Zinc/RING finger domain, C3HC4 (zinc finger)"/>
    <property type="match status" value="1"/>
</dbReference>
<dbReference type="GO" id="GO:0070210">
    <property type="term" value="C:Rpd3L-Expanded complex"/>
    <property type="evidence" value="ECO:0007669"/>
    <property type="project" value="TreeGrafter"/>
</dbReference>
<keyword evidence="9" id="KW-1185">Reference proteome</keyword>
<evidence type="ECO:0000256" key="5">
    <source>
        <dbReference type="PROSITE-ProRule" id="PRU00146"/>
    </source>
</evidence>
<feature type="region of interest" description="Disordered" evidence="6">
    <location>
        <begin position="249"/>
        <end position="279"/>
    </location>
</feature>
<evidence type="ECO:0000256" key="6">
    <source>
        <dbReference type="SAM" id="MobiDB-lite"/>
    </source>
</evidence>
<dbReference type="GO" id="GO:0006325">
    <property type="term" value="P:chromatin organization"/>
    <property type="evidence" value="ECO:0007669"/>
    <property type="project" value="UniProtKB-KW"/>
</dbReference>
<feature type="compositionally biased region" description="Basic and acidic residues" evidence="6">
    <location>
        <begin position="122"/>
        <end position="134"/>
    </location>
</feature>
<dbReference type="InterPro" id="IPR019787">
    <property type="entry name" value="Znf_PHD-finger"/>
</dbReference>
<reference evidence="9" key="1">
    <citation type="submission" date="2022-10" db="EMBL/GenBank/DDBJ databases">
        <title>Genome assembly of Pristionchus species.</title>
        <authorList>
            <person name="Yoshida K."/>
            <person name="Sommer R.J."/>
        </authorList>
    </citation>
    <scope>NUCLEOTIDE SEQUENCE [LARGE SCALE GENOMIC DNA]</scope>
    <source>
        <strain evidence="9">RS5460</strain>
    </source>
</reference>
<keyword evidence="3" id="KW-0862">Zinc</keyword>
<dbReference type="InterPro" id="IPR001965">
    <property type="entry name" value="Znf_PHD"/>
</dbReference>
<evidence type="ECO:0000256" key="1">
    <source>
        <dbReference type="ARBA" id="ARBA00022723"/>
    </source>
</evidence>
<keyword evidence="2 5" id="KW-0863">Zinc-finger</keyword>
<feature type="region of interest" description="Disordered" evidence="6">
    <location>
        <begin position="1"/>
        <end position="21"/>
    </location>
</feature>
<dbReference type="GO" id="GO:0006355">
    <property type="term" value="P:regulation of DNA-templated transcription"/>
    <property type="evidence" value="ECO:0007669"/>
    <property type="project" value="TreeGrafter"/>
</dbReference>